<dbReference type="Proteomes" id="UP001597508">
    <property type="component" value="Unassembled WGS sequence"/>
</dbReference>
<evidence type="ECO:0000259" key="4">
    <source>
        <dbReference type="PROSITE" id="PS50072"/>
    </source>
</evidence>
<feature type="domain" description="PPIase cyclophilin-type" evidence="4">
    <location>
        <begin position="40"/>
        <end position="166"/>
    </location>
</feature>
<keyword evidence="6" id="KW-1185">Reference proteome</keyword>
<dbReference type="PROSITE" id="PS50072">
    <property type="entry name" value="CSA_PPIASE_2"/>
    <property type="match status" value="1"/>
</dbReference>
<name>A0ABW5LXX3_9FLAO</name>
<dbReference type="SUPFAM" id="SSF50891">
    <property type="entry name" value="Cyclophilin-like"/>
    <property type="match status" value="1"/>
</dbReference>
<dbReference type="PROSITE" id="PS51257">
    <property type="entry name" value="PROKAR_LIPOPROTEIN"/>
    <property type="match status" value="1"/>
</dbReference>
<organism evidence="5 6">
    <name type="scientific">Pseudotenacibaculum haliotis</name>
    <dbReference type="NCBI Taxonomy" id="1862138"/>
    <lineage>
        <taxon>Bacteria</taxon>
        <taxon>Pseudomonadati</taxon>
        <taxon>Bacteroidota</taxon>
        <taxon>Flavobacteriia</taxon>
        <taxon>Flavobacteriales</taxon>
        <taxon>Flavobacteriaceae</taxon>
        <taxon>Pseudotenacibaculum</taxon>
    </lineage>
</organism>
<dbReference type="InterPro" id="IPR044665">
    <property type="entry name" value="E_coli_cyclophilin_A-like"/>
</dbReference>
<evidence type="ECO:0000313" key="5">
    <source>
        <dbReference type="EMBL" id="MFD2568829.1"/>
    </source>
</evidence>
<keyword evidence="3 5" id="KW-0413">Isomerase</keyword>
<proteinExistence type="predicted"/>
<gene>
    <name evidence="5" type="ORF">ACFSRZ_15745</name>
</gene>
<dbReference type="InterPro" id="IPR002130">
    <property type="entry name" value="Cyclophilin-type_PPIase_dom"/>
</dbReference>
<dbReference type="EMBL" id="JBHULH010000012">
    <property type="protein sequence ID" value="MFD2568829.1"/>
    <property type="molecule type" value="Genomic_DNA"/>
</dbReference>
<evidence type="ECO:0000256" key="3">
    <source>
        <dbReference type="ARBA" id="ARBA00023235"/>
    </source>
</evidence>
<sequence>MIRKLIAVVILTSVVACSQKVFKEKWTKEKAPEYFKARFETSQGNFDIEAKREWSPQGVDRLYQLIKSGFYTDIAVFRVVPNFVAQFGIHNDSLVNSGWKEYKIDDEPVVMKNNKGTISFARGGVKTRTTQIFINLKDNNRLDDIDYSGVKGFPVIAKVTSGMDNVLKFYGKYGDKLGFRQDSIQKYGNKFIKKNYPEIDFIKTAYIIE</sequence>
<dbReference type="RefSeq" id="WP_379667535.1">
    <property type="nucleotide sequence ID" value="NZ_JBHULH010000012.1"/>
</dbReference>
<evidence type="ECO:0000256" key="2">
    <source>
        <dbReference type="ARBA" id="ARBA00023110"/>
    </source>
</evidence>
<keyword evidence="2" id="KW-0697">Rotamase</keyword>
<evidence type="ECO:0000256" key="1">
    <source>
        <dbReference type="ARBA" id="ARBA00013194"/>
    </source>
</evidence>
<dbReference type="InterPro" id="IPR029000">
    <property type="entry name" value="Cyclophilin-like_dom_sf"/>
</dbReference>
<accession>A0ABW5LXX3</accession>
<dbReference type="PANTHER" id="PTHR43246">
    <property type="entry name" value="PEPTIDYL-PROLYL CIS-TRANS ISOMERASE CYP38, CHLOROPLASTIC"/>
    <property type="match status" value="1"/>
</dbReference>
<dbReference type="Gene3D" id="2.40.100.10">
    <property type="entry name" value="Cyclophilin-like"/>
    <property type="match status" value="1"/>
</dbReference>
<comment type="caution">
    <text evidence="5">The sequence shown here is derived from an EMBL/GenBank/DDBJ whole genome shotgun (WGS) entry which is preliminary data.</text>
</comment>
<dbReference type="EC" id="5.2.1.8" evidence="1"/>
<dbReference type="GO" id="GO:0003755">
    <property type="term" value="F:peptidyl-prolyl cis-trans isomerase activity"/>
    <property type="evidence" value="ECO:0007669"/>
    <property type="project" value="UniProtKB-EC"/>
</dbReference>
<evidence type="ECO:0000313" key="6">
    <source>
        <dbReference type="Proteomes" id="UP001597508"/>
    </source>
</evidence>
<protein>
    <recommendedName>
        <fullName evidence="1">peptidylprolyl isomerase</fullName>
        <ecNumber evidence="1">5.2.1.8</ecNumber>
    </recommendedName>
</protein>
<dbReference type="Pfam" id="PF00160">
    <property type="entry name" value="Pro_isomerase"/>
    <property type="match status" value="1"/>
</dbReference>
<reference evidence="6" key="1">
    <citation type="journal article" date="2019" name="Int. J. Syst. Evol. Microbiol.">
        <title>The Global Catalogue of Microorganisms (GCM) 10K type strain sequencing project: providing services to taxonomists for standard genome sequencing and annotation.</title>
        <authorList>
            <consortium name="The Broad Institute Genomics Platform"/>
            <consortium name="The Broad Institute Genome Sequencing Center for Infectious Disease"/>
            <person name="Wu L."/>
            <person name="Ma J."/>
        </authorList>
    </citation>
    <scope>NUCLEOTIDE SEQUENCE [LARGE SCALE GENOMIC DNA]</scope>
    <source>
        <strain evidence="6">KCTC 52127</strain>
    </source>
</reference>